<feature type="transmembrane region" description="Helical" evidence="1">
    <location>
        <begin position="65"/>
        <end position="81"/>
    </location>
</feature>
<proteinExistence type="predicted"/>
<dbReference type="InterPro" id="IPR017195">
    <property type="entry name" value="ABC_thiamin-permease_prd"/>
</dbReference>
<feature type="transmembrane region" description="Helical" evidence="1">
    <location>
        <begin position="93"/>
        <end position="114"/>
    </location>
</feature>
<keyword evidence="1" id="KW-0812">Transmembrane</keyword>
<gene>
    <name evidence="2" type="ORF">BD833_109130</name>
</gene>
<evidence type="ECO:0000313" key="3">
    <source>
        <dbReference type="Proteomes" id="UP000322499"/>
    </source>
</evidence>
<evidence type="ECO:0000313" key="2">
    <source>
        <dbReference type="EMBL" id="TYP86527.1"/>
    </source>
</evidence>
<dbReference type="PIRSF" id="PIRSF037394">
    <property type="entry name" value="ABC_thiamine-permease_YkoE_prd"/>
    <property type="match status" value="1"/>
</dbReference>
<keyword evidence="1" id="KW-1133">Transmembrane helix</keyword>
<feature type="transmembrane region" description="Helical" evidence="1">
    <location>
        <begin position="165"/>
        <end position="192"/>
    </location>
</feature>
<evidence type="ECO:0000256" key="1">
    <source>
        <dbReference type="SAM" id="Phobius"/>
    </source>
</evidence>
<sequence>MARPAVHPSSAGTTEQQPGPVRWRTVDIIVTAVLGVAFGAVFWAWNLFSEVASTPLDFFPPIKGLLNGVYLMPGVVAGLLVRKPGAATFASTIAAAVSLLLGSPYGLIIVWYGLVQGLGAELGFLLTRYRSFGWGTAILAAITAGLSTSILDLSLYYPVSADYPFWVFTLPYVVATVLSSVLLAGVVGLLLVRALARTGALSAFAAGRTRV</sequence>
<dbReference type="Pfam" id="PF09819">
    <property type="entry name" value="ABC_cobalt"/>
    <property type="match status" value="1"/>
</dbReference>
<protein>
    <submittedName>
        <fullName evidence="2">Energy-coupling factor transport system substrate-specific component</fullName>
    </submittedName>
</protein>
<dbReference type="Proteomes" id="UP000322499">
    <property type="component" value="Unassembled WGS sequence"/>
</dbReference>
<organism evidence="2 3">
    <name type="scientific">Blastococcus xanthinilyticus</name>
    <dbReference type="NCBI Taxonomy" id="1564164"/>
    <lineage>
        <taxon>Bacteria</taxon>
        <taxon>Bacillati</taxon>
        <taxon>Actinomycetota</taxon>
        <taxon>Actinomycetes</taxon>
        <taxon>Geodermatophilales</taxon>
        <taxon>Geodermatophilaceae</taxon>
        <taxon>Blastococcus</taxon>
    </lineage>
</organism>
<accession>A0A5S5CRK9</accession>
<name>A0A5S5CRK9_9ACTN</name>
<reference evidence="2 3" key="1">
    <citation type="submission" date="2019-07" db="EMBL/GenBank/DDBJ databases">
        <title>Genomic Encyclopedia of Archaeal and Bacterial Type Strains, Phase II (KMG-II): from individual species to whole genera.</title>
        <authorList>
            <person name="Goeker M."/>
        </authorList>
    </citation>
    <scope>NUCLEOTIDE SEQUENCE [LARGE SCALE GENOMIC DNA]</scope>
    <source>
        <strain evidence="2 3">DSM 46842</strain>
    </source>
</reference>
<feature type="transmembrane region" description="Helical" evidence="1">
    <location>
        <begin position="26"/>
        <end position="45"/>
    </location>
</feature>
<dbReference type="RefSeq" id="WP_166533895.1">
    <property type="nucleotide sequence ID" value="NZ_VNHW01000009.1"/>
</dbReference>
<comment type="caution">
    <text evidence="2">The sequence shown here is derived from an EMBL/GenBank/DDBJ whole genome shotgun (WGS) entry which is preliminary data.</text>
</comment>
<dbReference type="EMBL" id="VNHW01000009">
    <property type="protein sequence ID" value="TYP86527.1"/>
    <property type="molecule type" value="Genomic_DNA"/>
</dbReference>
<dbReference type="AlphaFoldDB" id="A0A5S5CRK9"/>
<keyword evidence="3" id="KW-1185">Reference proteome</keyword>
<feature type="transmembrane region" description="Helical" evidence="1">
    <location>
        <begin position="134"/>
        <end position="153"/>
    </location>
</feature>
<keyword evidence="1" id="KW-0472">Membrane</keyword>